<reference evidence="9 10" key="1">
    <citation type="submission" date="2023-10" db="EMBL/GenBank/DDBJ databases">
        <authorList>
            <person name="Maclean D."/>
            <person name="Macfadyen A."/>
        </authorList>
    </citation>
    <scope>NUCLEOTIDE SEQUENCE [LARGE SCALE GENOMIC DNA]</scope>
</reference>
<evidence type="ECO:0000256" key="4">
    <source>
        <dbReference type="ARBA" id="ARBA00022777"/>
    </source>
</evidence>
<dbReference type="InterPro" id="IPR008271">
    <property type="entry name" value="Ser/Thr_kinase_AS"/>
</dbReference>
<dbReference type="SUPFAM" id="SSF56112">
    <property type="entry name" value="Protein kinase-like (PK-like)"/>
    <property type="match status" value="1"/>
</dbReference>
<dbReference type="Gene3D" id="3.30.200.20">
    <property type="entry name" value="Phosphorylase Kinase, domain 1"/>
    <property type="match status" value="1"/>
</dbReference>
<dbReference type="PROSITE" id="PS50011">
    <property type="entry name" value="PROTEIN_KINASE_DOM"/>
    <property type="match status" value="1"/>
</dbReference>
<evidence type="ECO:0000256" key="6">
    <source>
        <dbReference type="PROSITE-ProRule" id="PRU10141"/>
    </source>
</evidence>
<dbReference type="InterPro" id="IPR011009">
    <property type="entry name" value="Kinase-like_dom_sf"/>
</dbReference>
<dbReference type="EMBL" id="CAUYUE010000018">
    <property type="protein sequence ID" value="CAK0787810.1"/>
    <property type="molecule type" value="Genomic_DNA"/>
</dbReference>
<dbReference type="PROSITE" id="PS00108">
    <property type="entry name" value="PROTEIN_KINASE_ST"/>
    <property type="match status" value="1"/>
</dbReference>
<dbReference type="Pfam" id="PF07714">
    <property type="entry name" value="PK_Tyr_Ser-Thr"/>
    <property type="match status" value="1"/>
</dbReference>
<comment type="caution">
    <text evidence="9">The sequence shown here is derived from an EMBL/GenBank/DDBJ whole genome shotgun (WGS) entry which is preliminary data.</text>
</comment>
<dbReference type="GO" id="GO:0004674">
    <property type="term" value="F:protein serine/threonine kinase activity"/>
    <property type="evidence" value="ECO:0007669"/>
    <property type="project" value="UniProtKB-KW"/>
</dbReference>
<organism evidence="9 10">
    <name type="scientific">Coccomyxa viridis</name>
    <dbReference type="NCBI Taxonomy" id="1274662"/>
    <lineage>
        <taxon>Eukaryota</taxon>
        <taxon>Viridiplantae</taxon>
        <taxon>Chlorophyta</taxon>
        <taxon>core chlorophytes</taxon>
        <taxon>Trebouxiophyceae</taxon>
        <taxon>Trebouxiophyceae incertae sedis</taxon>
        <taxon>Coccomyxaceae</taxon>
        <taxon>Coccomyxa</taxon>
    </lineage>
</organism>
<dbReference type="InterPro" id="IPR017441">
    <property type="entry name" value="Protein_kinase_ATP_BS"/>
</dbReference>
<dbReference type="PROSITE" id="PS00107">
    <property type="entry name" value="PROTEIN_KINASE_ATP"/>
    <property type="match status" value="1"/>
</dbReference>
<dbReference type="CDD" id="cd13999">
    <property type="entry name" value="STKc_MAP3K-like"/>
    <property type="match status" value="1"/>
</dbReference>
<evidence type="ECO:0000256" key="7">
    <source>
        <dbReference type="SAM" id="MobiDB-lite"/>
    </source>
</evidence>
<dbReference type="AlphaFoldDB" id="A0AAV1IMV9"/>
<evidence type="ECO:0000256" key="2">
    <source>
        <dbReference type="ARBA" id="ARBA00022679"/>
    </source>
</evidence>
<dbReference type="InterPro" id="IPR051681">
    <property type="entry name" value="Ser/Thr_Kinases-Pseudokinases"/>
</dbReference>
<feature type="binding site" evidence="6">
    <location>
        <position position="417"/>
    </location>
    <ligand>
        <name>ATP</name>
        <dbReference type="ChEBI" id="CHEBI:30616"/>
    </ligand>
</feature>
<keyword evidence="10" id="KW-1185">Reference proteome</keyword>
<dbReference type="Proteomes" id="UP001314263">
    <property type="component" value="Unassembled WGS sequence"/>
</dbReference>
<dbReference type="InterPro" id="IPR001245">
    <property type="entry name" value="Ser-Thr/Tyr_kinase_cat_dom"/>
</dbReference>
<feature type="domain" description="Protein kinase" evidence="8">
    <location>
        <begin position="390"/>
        <end position="644"/>
    </location>
</feature>
<keyword evidence="2" id="KW-0808">Transferase</keyword>
<evidence type="ECO:0000313" key="10">
    <source>
        <dbReference type="Proteomes" id="UP001314263"/>
    </source>
</evidence>
<evidence type="ECO:0000313" key="9">
    <source>
        <dbReference type="EMBL" id="CAK0787810.1"/>
    </source>
</evidence>
<dbReference type="PRINTS" id="PR00109">
    <property type="entry name" value="TYRKINASE"/>
</dbReference>
<feature type="region of interest" description="Disordered" evidence="7">
    <location>
        <begin position="146"/>
        <end position="174"/>
    </location>
</feature>
<proteinExistence type="predicted"/>
<evidence type="ECO:0000256" key="3">
    <source>
        <dbReference type="ARBA" id="ARBA00022741"/>
    </source>
</evidence>
<evidence type="ECO:0000259" key="8">
    <source>
        <dbReference type="PROSITE" id="PS50011"/>
    </source>
</evidence>
<name>A0AAV1IMV9_9CHLO</name>
<protein>
    <recommendedName>
        <fullName evidence="8">Protein kinase domain-containing protein</fullName>
    </recommendedName>
</protein>
<keyword evidence="5 6" id="KW-0067">ATP-binding</keyword>
<dbReference type="PANTHER" id="PTHR44329:SF298">
    <property type="entry name" value="MIXED LINEAGE KINASE DOMAIN-LIKE PROTEIN"/>
    <property type="match status" value="1"/>
</dbReference>
<dbReference type="SMART" id="SM00220">
    <property type="entry name" value="S_TKc"/>
    <property type="match status" value="1"/>
</dbReference>
<dbReference type="GO" id="GO:0005524">
    <property type="term" value="F:ATP binding"/>
    <property type="evidence" value="ECO:0007669"/>
    <property type="project" value="UniProtKB-UniRule"/>
</dbReference>
<dbReference type="InterPro" id="IPR000719">
    <property type="entry name" value="Prot_kinase_dom"/>
</dbReference>
<keyword evidence="3 6" id="KW-0547">Nucleotide-binding</keyword>
<keyword evidence="1" id="KW-0723">Serine/threonine-protein kinase</keyword>
<keyword evidence="4" id="KW-0418">Kinase</keyword>
<gene>
    <name evidence="9" type="ORF">CVIRNUC_011032</name>
</gene>
<sequence>MAAMSGSFYECTRGDSDPLLQLYQSAREYLLGILSWIRNALNDLWDYLAQARPVDVVKKDDDLWSPRHSSSHSQPFFTGLGSESAFLSHFLPAPGNHPSSTVSQFSSTALRADLQRSKHAGLPAFMLHRPAPAPDEEQGILYPQGLHRDSPAAPSGSVHPPRPHGVLSMPAESQDSVTESLSAYSSGHPLVSQQISPQLRGSLPVLAERPSMAGQQGHLPAMAAMPVEAHSQLQDPVLMSPSATARLQTAQRDDRLPKISQSHLSTLLADPSWQSLLAADSTMGTSTAATHQQQEMQQGFTTTAGASEEIGAASGALPDLAMRHERSASGQEQGLAMAEQVISAYNLGMKLPSALEQDCPGDHAELETSMHEPQGRPPAAQPLVIEPQELTLGALIGEGGFGKVYYGAWRGLEVAIKVMSADITRQVAAGIEFQRELAAMTLLSQHRNVLPLLGACMQPDLAALVTPYCPRGSLYGMLHSPALEITWAQVAAMCCGAARGMLHLHAHSILHRDLKSGNLLVDEDFNVRVADFGLSRVTHDLNTLTGGLGTFQYMAPEVMANQRYSVKADVYSFGMVLWECTARQVPYAGLSGIQAALAVMHRGLRPDIPSHTPTPLAQLIQECWQPMPSARPGFAVVAQRLEAMQLEFGR</sequence>
<dbReference type="PANTHER" id="PTHR44329">
    <property type="entry name" value="SERINE/THREONINE-PROTEIN KINASE TNNI3K-RELATED"/>
    <property type="match status" value="1"/>
</dbReference>
<dbReference type="Gene3D" id="1.10.510.10">
    <property type="entry name" value="Transferase(Phosphotransferase) domain 1"/>
    <property type="match status" value="1"/>
</dbReference>
<accession>A0AAV1IMV9</accession>
<evidence type="ECO:0000256" key="5">
    <source>
        <dbReference type="ARBA" id="ARBA00022840"/>
    </source>
</evidence>
<evidence type="ECO:0000256" key="1">
    <source>
        <dbReference type="ARBA" id="ARBA00022527"/>
    </source>
</evidence>